<dbReference type="EMBL" id="JARAWP010000016">
    <property type="protein sequence ID" value="MDX3021487.1"/>
    <property type="molecule type" value="Genomic_DNA"/>
</dbReference>
<dbReference type="InterPro" id="IPR012223">
    <property type="entry name" value="TEII"/>
</dbReference>
<evidence type="ECO:0000313" key="6">
    <source>
        <dbReference type="Proteomes" id="UP001282288"/>
    </source>
</evidence>
<organism evidence="3 6">
    <name type="scientific">Streptomyces acidiscabies</name>
    <dbReference type="NCBI Taxonomy" id="42234"/>
    <lineage>
        <taxon>Bacteria</taxon>
        <taxon>Bacillati</taxon>
        <taxon>Actinomycetota</taxon>
        <taxon>Actinomycetes</taxon>
        <taxon>Kitasatosporales</taxon>
        <taxon>Streptomycetaceae</taxon>
        <taxon>Streptomyces</taxon>
    </lineage>
</organism>
<evidence type="ECO:0000313" key="3">
    <source>
        <dbReference type="EMBL" id="MDX2963295.1"/>
    </source>
</evidence>
<dbReference type="PANTHER" id="PTHR11487">
    <property type="entry name" value="THIOESTERASE"/>
    <property type="match status" value="1"/>
</dbReference>
<dbReference type="Pfam" id="PF00975">
    <property type="entry name" value="Thioesterase"/>
    <property type="match status" value="1"/>
</dbReference>
<gene>
    <name evidence="3" type="ORF">PV399_26765</name>
    <name evidence="4" type="ORF">PV666_26865</name>
</gene>
<accession>A0AAP6BER8</accession>
<feature type="domain" description="Thioesterase" evidence="2">
    <location>
        <begin position="26"/>
        <end position="244"/>
    </location>
</feature>
<dbReference type="InterPro" id="IPR029058">
    <property type="entry name" value="AB_hydrolase_fold"/>
</dbReference>
<dbReference type="InterPro" id="IPR001031">
    <property type="entry name" value="Thioesterase"/>
</dbReference>
<dbReference type="Proteomes" id="UP001272987">
    <property type="component" value="Unassembled WGS sequence"/>
</dbReference>
<dbReference type="GeneID" id="69808827"/>
<evidence type="ECO:0000259" key="2">
    <source>
        <dbReference type="Pfam" id="PF00975"/>
    </source>
</evidence>
<reference evidence="3 5" key="1">
    <citation type="journal article" date="2023" name="Microb. Genom.">
        <title>Mesoterricola silvestris gen. nov., sp. nov., Mesoterricola sediminis sp. nov., Geothrix oryzae sp. nov., Geothrix edaphica sp. nov., Geothrix rubra sp. nov., and Geothrix limicola sp. nov., six novel members of Acidobacteriota isolated from soils.</title>
        <authorList>
            <person name="Weisberg A.J."/>
            <person name="Pearce E."/>
            <person name="Kramer C.G."/>
            <person name="Chang J.H."/>
            <person name="Clarke C.R."/>
        </authorList>
    </citation>
    <scope>NUCLEOTIDE SEQUENCE</scope>
    <source>
        <strain evidence="4 5">NB05-1H</strain>
        <strain evidence="3">NRRL_B-16521</strain>
    </source>
</reference>
<proteinExistence type="inferred from homology"/>
<keyword evidence="5" id="KW-1185">Reference proteome</keyword>
<dbReference type="GO" id="GO:0008610">
    <property type="term" value="P:lipid biosynthetic process"/>
    <property type="evidence" value="ECO:0007669"/>
    <property type="project" value="TreeGrafter"/>
</dbReference>
<name>A0AAP6BER8_9ACTN</name>
<evidence type="ECO:0000256" key="1">
    <source>
        <dbReference type="ARBA" id="ARBA00007169"/>
    </source>
</evidence>
<dbReference type="AlphaFoldDB" id="A0AAP6BER8"/>
<dbReference type="Gene3D" id="3.40.50.1820">
    <property type="entry name" value="alpha/beta hydrolase"/>
    <property type="match status" value="1"/>
</dbReference>
<dbReference type="Proteomes" id="UP001282288">
    <property type="component" value="Unassembled WGS sequence"/>
</dbReference>
<dbReference type="RefSeq" id="WP_010356025.1">
    <property type="nucleotide sequence ID" value="NZ_CP122369.1"/>
</dbReference>
<dbReference type="EMBL" id="JARAWC010000020">
    <property type="protein sequence ID" value="MDX2963295.1"/>
    <property type="molecule type" value="Genomic_DNA"/>
</dbReference>
<keyword evidence="3" id="KW-0378">Hydrolase</keyword>
<dbReference type="GO" id="GO:0016787">
    <property type="term" value="F:hydrolase activity"/>
    <property type="evidence" value="ECO:0007669"/>
    <property type="project" value="UniProtKB-KW"/>
</dbReference>
<sequence length="258" mass="28678">MPAPSPKDLPDLWIRRFRPHPEPEVRLVCFPHAGGSASYYHAFAQSPALTPATEILAVQYPGRQDRRREPLIDNVPELADRVTTALAPYLDRPLALFGHSMGAALAFEVAHRIPAPDRLFVSGRRAPSRFHPGTVHLLDDTGLAAELRRAGGTNPVFLDDEELLADILPIVRNDYRATETYRWTPSPPLRCPVTALVGDSDPQAPRDDVAAWREHTTGPFDLRVLPGGHFYLDSRRHEVTDIVAKALTRSEAVRGSRQ</sequence>
<comment type="similarity">
    <text evidence="1">Belongs to the thioesterase family.</text>
</comment>
<comment type="caution">
    <text evidence="3">The sequence shown here is derived from an EMBL/GenBank/DDBJ whole genome shotgun (WGS) entry which is preliminary data.</text>
</comment>
<evidence type="ECO:0000313" key="5">
    <source>
        <dbReference type="Proteomes" id="UP001272987"/>
    </source>
</evidence>
<dbReference type="PANTHER" id="PTHR11487:SF0">
    <property type="entry name" value="S-ACYL FATTY ACID SYNTHASE THIOESTERASE, MEDIUM CHAIN"/>
    <property type="match status" value="1"/>
</dbReference>
<evidence type="ECO:0000313" key="4">
    <source>
        <dbReference type="EMBL" id="MDX3021487.1"/>
    </source>
</evidence>
<protein>
    <submittedName>
        <fullName evidence="3">Alpha/beta fold hydrolase</fullName>
    </submittedName>
</protein>
<dbReference type="SUPFAM" id="SSF53474">
    <property type="entry name" value="alpha/beta-Hydrolases"/>
    <property type="match status" value="1"/>
</dbReference>